<feature type="compositionally biased region" description="Basic residues" evidence="1">
    <location>
        <begin position="147"/>
        <end position="161"/>
    </location>
</feature>
<evidence type="ECO:0000313" key="4">
    <source>
        <dbReference type="Proteomes" id="UP000247647"/>
    </source>
</evidence>
<dbReference type="OrthoDB" id="4525587at2759"/>
<feature type="region of interest" description="Disordered" evidence="1">
    <location>
        <begin position="114"/>
        <end position="163"/>
    </location>
</feature>
<dbReference type="GeneID" id="37128987"/>
<dbReference type="PROSITE" id="PS00036">
    <property type="entry name" value="BZIP_BASIC"/>
    <property type="match status" value="1"/>
</dbReference>
<dbReference type="InterPro" id="IPR004827">
    <property type="entry name" value="bZIP"/>
</dbReference>
<dbReference type="AlphaFoldDB" id="A0A318YTX9"/>
<evidence type="ECO:0000313" key="3">
    <source>
        <dbReference type="EMBL" id="PYH38265.1"/>
    </source>
</evidence>
<feature type="region of interest" description="Disordered" evidence="1">
    <location>
        <begin position="23"/>
        <end position="62"/>
    </location>
</feature>
<feature type="domain" description="BZIP" evidence="2">
    <location>
        <begin position="16"/>
        <end position="31"/>
    </location>
</feature>
<dbReference type="Proteomes" id="UP000247647">
    <property type="component" value="Unassembled WGS sequence"/>
</dbReference>
<gene>
    <name evidence="3" type="ORF">BO87DRAFT_412888</name>
</gene>
<accession>A0A318YTX9</accession>
<protein>
    <recommendedName>
        <fullName evidence="2">BZIP domain-containing protein</fullName>
    </recommendedName>
</protein>
<proteinExistence type="predicted"/>
<dbReference type="RefSeq" id="XP_025483743.1">
    <property type="nucleotide sequence ID" value="XM_025626531.1"/>
</dbReference>
<reference evidence="3" key="1">
    <citation type="submission" date="2016-12" db="EMBL/GenBank/DDBJ databases">
        <title>The genomes of Aspergillus section Nigri reveals drivers in fungal speciation.</title>
        <authorList>
            <consortium name="DOE Joint Genome Institute"/>
            <person name="Vesth T.C."/>
            <person name="Nybo J."/>
            <person name="Theobald S."/>
            <person name="Brandl J."/>
            <person name="Frisvad J.C."/>
            <person name="Nielsen K.F."/>
            <person name="Lyhne E.K."/>
            <person name="Kogle M.E."/>
            <person name="Kuo A."/>
            <person name="Riley R."/>
            <person name="Clum A."/>
            <person name="Nolan M."/>
            <person name="Lipzen A."/>
            <person name="Salamov A."/>
            <person name="Henrissat B."/>
            <person name="Wiebenga A."/>
            <person name="De Vries R.P."/>
            <person name="Grigoriev I.V."/>
            <person name="Mortensen U.H."/>
            <person name="Andersen M.R."/>
            <person name="Baker S.E."/>
        </authorList>
    </citation>
    <scope>NUCLEOTIDE SEQUENCE [LARGE SCALE GENOMIC DNA]</scope>
    <source>
        <strain evidence="3">CBS 115656</strain>
    </source>
</reference>
<dbReference type="GO" id="GO:0003700">
    <property type="term" value="F:DNA-binding transcription factor activity"/>
    <property type="evidence" value="ECO:0007669"/>
    <property type="project" value="InterPro"/>
</dbReference>
<evidence type="ECO:0000256" key="1">
    <source>
        <dbReference type="SAM" id="MobiDB-lite"/>
    </source>
</evidence>
<keyword evidence="4" id="KW-1185">Reference proteome</keyword>
<name>A0A318YTX9_ASPNB</name>
<evidence type="ECO:0000259" key="2">
    <source>
        <dbReference type="PROSITE" id="PS00036"/>
    </source>
</evidence>
<organism evidence="3 4">
    <name type="scientific">Aspergillus neoniger (strain CBS 115656)</name>
    <dbReference type="NCBI Taxonomy" id="1448310"/>
    <lineage>
        <taxon>Eukaryota</taxon>
        <taxon>Fungi</taxon>
        <taxon>Dikarya</taxon>
        <taxon>Ascomycota</taxon>
        <taxon>Pezizomycotina</taxon>
        <taxon>Eurotiomycetes</taxon>
        <taxon>Eurotiomycetidae</taxon>
        <taxon>Eurotiales</taxon>
        <taxon>Aspergillaceae</taxon>
        <taxon>Aspergillus</taxon>
        <taxon>Aspergillus subgen. Circumdati</taxon>
    </lineage>
</organism>
<feature type="compositionally biased region" description="Basic and acidic residues" evidence="1">
    <location>
        <begin position="125"/>
        <end position="136"/>
    </location>
</feature>
<sequence length="225" mass="26092">MNMEDNLHGIIDIKDRRRIQNRLSQRKRRERLKQKDNDKDSRELGCPDGRASSTLSSRAPSELDQAIVGGPEMSMNTTTMAPELLEDCVLFTVEHFTEPAMNLTADGALLDSTQADLPNYHRPSRRDLSRPEEYHRPNNSAGDHCFWKKTNKSTRSPRRHVHPGDRPLSILKWKADRIIDQVLSMYQFSVQLEIVEEDPTIVDIMERVRARFQELRPYPLSVEEE</sequence>
<dbReference type="EMBL" id="KZ821448">
    <property type="protein sequence ID" value="PYH38265.1"/>
    <property type="molecule type" value="Genomic_DNA"/>
</dbReference>
<feature type="compositionally biased region" description="Basic and acidic residues" evidence="1">
    <location>
        <begin position="33"/>
        <end position="45"/>
    </location>
</feature>
<feature type="compositionally biased region" description="Basic residues" evidence="1">
    <location>
        <begin position="23"/>
        <end position="32"/>
    </location>
</feature>